<keyword evidence="3" id="KW-1185">Reference proteome</keyword>
<accession>A0ABN3ULJ7</accession>
<evidence type="ECO:0008006" key="4">
    <source>
        <dbReference type="Google" id="ProtNLM"/>
    </source>
</evidence>
<evidence type="ECO:0000313" key="2">
    <source>
        <dbReference type="EMBL" id="GAA2735062.1"/>
    </source>
</evidence>
<sequence>MLLKPRVDHIDVLYQHRVDPDVPIEEVAGTVKELAQDEDIVPIPGTRSPQRMQENAAATDFALTSADLDAIDQILPDGASAPATPRCPPGSDPAPYRAARTAGDGGDGDSRRARSRRSRRALLGVLGGTSWLRRVEVSFRRVPFRRRGRRPGSGSAAGRRGPSGPPSPGWWRRG</sequence>
<name>A0ABN3ULJ7_9ACTN</name>
<feature type="region of interest" description="Disordered" evidence="1">
    <location>
        <begin position="73"/>
        <end position="116"/>
    </location>
</feature>
<feature type="region of interest" description="Disordered" evidence="1">
    <location>
        <begin position="142"/>
        <end position="174"/>
    </location>
</feature>
<gene>
    <name evidence="2" type="ORF">GCM10010439_58910</name>
</gene>
<comment type="caution">
    <text evidence="2">The sequence shown here is derived from an EMBL/GenBank/DDBJ whole genome shotgun (WGS) entry which is preliminary data.</text>
</comment>
<reference evidence="2 3" key="1">
    <citation type="journal article" date="2019" name="Int. J. Syst. Evol. Microbiol.">
        <title>The Global Catalogue of Microorganisms (GCM) 10K type strain sequencing project: providing services to taxonomists for standard genome sequencing and annotation.</title>
        <authorList>
            <consortium name="The Broad Institute Genomics Platform"/>
            <consortium name="The Broad Institute Genome Sequencing Center for Infectious Disease"/>
            <person name="Wu L."/>
            <person name="Ma J."/>
        </authorList>
    </citation>
    <scope>NUCLEOTIDE SEQUENCE [LARGE SCALE GENOMIC DNA]</scope>
    <source>
        <strain evidence="2 3">JCM 8201</strain>
    </source>
</reference>
<organism evidence="2 3">
    <name type="scientific">Actinocorallia aurantiaca</name>
    <dbReference type="NCBI Taxonomy" id="46204"/>
    <lineage>
        <taxon>Bacteria</taxon>
        <taxon>Bacillati</taxon>
        <taxon>Actinomycetota</taxon>
        <taxon>Actinomycetes</taxon>
        <taxon>Streptosporangiales</taxon>
        <taxon>Thermomonosporaceae</taxon>
        <taxon>Actinocorallia</taxon>
    </lineage>
</organism>
<proteinExistence type="predicted"/>
<dbReference type="Gene3D" id="3.20.20.100">
    <property type="entry name" value="NADP-dependent oxidoreductase domain"/>
    <property type="match status" value="1"/>
</dbReference>
<evidence type="ECO:0000256" key="1">
    <source>
        <dbReference type="SAM" id="MobiDB-lite"/>
    </source>
</evidence>
<feature type="compositionally biased region" description="Low complexity" evidence="1">
    <location>
        <begin position="152"/>
        <end position="162"/>
    </location>
</feature>
<dbReference type="Proteomes" id="UP001501842">
    <property type="component" value="Unassembled WGS sequence"/>
</dbReference>
<dbReference type="InterPro" id="IPR036812">
    <property type="entry name" value="NAD(P)_OxRdtase_dom_sf"/>
</dbReference>
<dbReference type="SUPFAM" id="SSF51430">
    <property type="entry name" value="NAD(P)-linked oxidoreductase"/>
    <property type="match status" value="1"/>
</dbReference>
<dbReference type="EMBL" id="BAAATZ010000029">
    <property type="protein sequence ID" value="GAA2735062.1"/>
    <property type="molecule type" value="Genomic_DNA"/>
</dbReference>
<protein>
    <recommendedName>
        <fullName evidence="4">Aldo/keto reductase family protein</fullName>
    </recommendedName>
</protein>
<evidence type="ECO:0000313" key="3">
    <source>
        <dbReference type="Proteomes" id="UP001501842"/>
    </source>
</evidence>